<evidence type="ECO:0000256" key="1">
    <source>
        <dbReference type="SAM" id="MobiDB-lite"/>
    </source>
</evidence>
<comment type="caution">
    <text evidence="2">The sequence shown here is derived from an EMBL/GenBank/DDBJ whole genome shotgun (WGS) entry which is preliminary data.</text>
</comment>
<dbReference type="Proteomes" id="UP001207654">
    <property type="component" value="Unassembled WGS sequence"/>
</dbReference>
<name>A0ABT4A5Z2_9BACT</name>
<gene>
    <name evidence="2" type="ORF">OV287_20045</name>
</gene>
<protein>
    <submittedName>
        <fullName evidence="2">Mersacidin/lichenicidin family type 2 lantibiotic</fullName>
    </submittedName>
</protein>
<reference evidence="2 3" key="1">
    <citation type="submission" date="2022-11" db="EMBL/GenBank/DDBJ databases">
        <title>Minimal conservation of predation-associated metabolite biosynthetic gene clusters underscores biosynthetic potential of Myxococcota including descriptions for ten novel species: Archangium lansinium sp. nov., Myxococcus landrumus sp. nov., Nannocystis bai.</title>
        <authorList>
            <person name="Ahearne A."/>
            <person name="Stevens C."/>
            <person name="Phillips K."/>
        </authorList>
    </citation>
    <scope>NUCLEOTIDE SEQUENCE [LARGE SCALE GENOMIC DNA]</scope>
    <source>
        <strain evidence="2 3">MIWBW</strain>
    </source>
</reference>
<dbReference type="NCBIfam" id="TIGR03898">
    <property type="entry name" value="lanti_MRSA_kill"/>
    <property type="match status" value="1"/>
</dbReference>
<proteinExistence type="predicted"/>
<dbReference type="RefSeq" id="WP_267535640.1">
    <property type="nucleotide sequence ID" value="NZ_JAPNKA010000001.1"/>
</dbReference>
<dbReference type="InterPro" id="IPR027635">
    <property type="entry name" value="Lantibiotic2_lead_pep_dom"/>
</dbReference>
<evidence type="ECO:0000313" key="2">
    <source>
        <dbReference type="EMBL" id="MCY1076776.1"/>
    </source>
</evidence>
<dbReference type="EMBL" id="JAPNKA010000001">
    <property type="protein sequence ID" value="MCY1076776.1"/>
    <property type="molecule type" value="Genomic_DNA"/>
</dbReference>
<feature type="region of interest" description="Disordered" evidence="1">
    <location>
        <begin position="21"/>
        <end position="41"/>
    </location>
</feature>
<evidence type="ECO:0000313" key="3">
    <source>
        <dbReference type="Proteomes" id="UP001207654"/>
    </source>
</evidence>
<organism evidence="2 3">
    <name type="scientific">Archangium lansingense</name>
    <dbReference type="NCBI Taxonomy" id="2995310"/>
    <lineage>
        <taxon>Bacteria</taxon>
        <taxon>Pseudomonadati</taxon>
        <taxon>Myxococcota</taxon>
        <taxon>Myxococcia</taxon>
        <taxon>Myxococcales</taxon>
        <taxon>Cystobacterineae</taxon>
        <taxon>Archangiaceae</taxon>
        <taxon>Archangium</taxon>
    </lineage>
</organism>
<sequence>MKKETIVRAWKDPAYRASLTAEQRTALPESPSGKPMTELNESDLGHAIGGVEGILPTGCVVGPKGCIPIPR</sequence>
<accession>A0ABT4A5Z2</accession>
<keyword evidence="3" id="KW-1185">Reference proteome</keyword>